<feature type="domain" description="Methyltransferase" evidence="3">
    <location>
        <begin position="39"/>
        <end position="155"/>
    </location>
</feature>
<evidence type="ECO:0000259" key="3">
    <source>
        <dbReference type="Pfam" id="PF13847"/>
    </source>
</evidence>
<keyword evidence="1 4" id="KW-0489">Methyltransferase</keyword>
<dbReference type="Proteomes" id="UP000266389">
    <property type="component" value="Unassembled WGS sequence"/>
</dbReference>
<name>A0A395LY96_9BACT</name>
<evidence type="ECO:0000313" key="4">
    <source>
        <dbReference type="EMBL" id="RFM23509.1"/>
    </source>
</evidence>
<accession>A0A395LY96</accession>
<dbReference type="EMBL" id="PHFL01000064">
    <property type="protein sequence ID" value="RFM23509.1"/>
    <property type="molecule type" value="Genomic_DNA"/>
</dbReference>
<dbReference type="PANTHER" id="PTHR44942:SF4">
    <property type="entry name" value="METHYLTRANSFERASE TYPE 11 DOMAIN-CONTAINING PROTEIN"/>
    <property type="match status" value="1"/>
</dbReference>
<gene>
    <name evidence="4" type="ORF">D0433_10655</name>
</gene>
<dbReference type="GO" id="GO:0008757">
    <property type="term" value="F:S-adenosylmethionine-dependent methyltransferase activity"/>
    <property type="evidence" value="ECO:0007669"/>
    <property type="project" value="InterPro"/>
</dbReference>
<dbReference type="PANTHER" id="PTHR44942">
    <property type="entry name" value="METHYLTRANSF_11 DOMAIN-CONTAINING PROTEIN"/>
    <property type="match status" value="1"/>
</dbReference>
<dbReference type="GO" id="GO:0032259">
    <property type="term" value="P:methylation"/>
    <property type="evidence" value="ECO:0007669"/>
    <property type="project" value="UniProtKB-KW"/>
</dbReference>
<dbReference type="SUPFAM" id="SSF53335">
    <property type="entry name" value="S-adenosyl-L-methionine-dependent methyltransferases"/>
    <property type="match status" value="1"/>
</dbReference>
<keyword evidence="2 4" id="KW-0808">Transferase</keyword>
<dbReference type="CDD" id="cd02440">
    <property type="entry name" value="AdoMet_MTases"/>
    <property type="match status" value="1"/>
</dbReference>
<dbReference type="InterPro" id="IPR029063">
    <property type="entry name" value="SAM-dependent_MTases_sf"/>
</dbReference>
<dbReference type="Gene3D" id="3.40.50.150">
    <property type="entry name" value="Vaccinia Virus protein VP39"/>
    <property type="match status" value="1"/>
</dbReference>
<sequence>MHTEAIMRQYERAAKSDVNNVTHQRCMYAYEFARQYIQGKSVLDIGCGNGYGTALMAQDAREVIGLDYDKATIEANRGQYRNLANVSFVQAKVPPLPLETDSVEVITAFQFIEHLTLRQEFLKEAFRVLKPKGVLLLTTPNVKRTLARNPFHVHEYTFEEMHSELATIFHHFELFGLCGNDKVEAYYQKNAEWVRNIMRWDIFGIHKILPAAIIATPYNIITHIMRQTLKEQVEHTTDITVEDFYLERQPLEHALDIYVVAQKI</sequence>
<dbReference type="AlphaFoldDB" id="A0A395LY96"/>
<evidence type="ECO:0000313" key="5">
    <source>
        <dbReference type="Proteomes" id="UP000266389"/>
    </source>
</evidence>
<protein>
    <submittedName>
        <fullName evidence="4">Class I SAM-dependent methyltransferase</fullName>
    </submittedName>
</protein>
<comment type="caution">
    <text evidence="4">The sequence shown here is derived from an EMBL/GenBank/DDBJ whole genome shotgun (WGS) entry which is preliminary data.</text>
</comment>
<evidence type="ECO:0000256" key="1">
    <source>
        <dbReference type="ARBA" id="ARBA00022603"/>
    </source>
</evidence>
<dbReference type="InterPro" id="IPR051052">
    <property type="entry name" value="Diverse_substrate_MTase"/>
</dbReference>
<organism evidence="4 5">
    <name type="scientific">Candidatus Thermochlorobacter aerophilus</name>
    <dbReference type="NCBI Taxonomy" id="1868324"/>
    <lineage>
        <taxon>Bacteria</taxon>
        <taxon>Pseudomonadati</taxon>
        <taxon>Chlorobiota</taxon>
        <taxon>Chlorobiia</taxon>
        <taxon>Chlorobiales</taxon>
        <taxon>Candidatus Thermochlorobacteriaceae</taxon>
        <taxon>Candidatus Thermochlorobacter</taxon>
    </lineage>
</organism>
<proteinExistence type="predicted"/>
<reference evidence="4 5" key="1">
    <citation type="journal article" date="2011" name="ISME J.">
        <title>Community ecology of hot spring cyanobacterial mats: predominant populations and their functional potential.</title>
        <authorList>
            <person name="Klatt C.G."/>
            <person name="Wood J.M."/>
            <person name="Rusch D.B."/>
            <person name="Bateson M.M."/>
            <person name="Hamamura N."/>
            <person name="Heidelberg J.F."/>
            <person name="Grossman A.R."/>
            <person name="Bhaya D."/>
            <person name="Cohan F.M."/>
            <person name="Kuhl M."/>
            <person name="Bryant D.A."/>
            <person name="Ward D.M."/>
        </authorList>
    </citation>
    <scope>NUCLEOTIDE SEQUENCE [LARGE SCALE GENOMIC DNA]</scope>
    <source>
        <strain evidence="4">OS</strain>
    </source>
</reference>
<dbReference type="Pfam" id="PF13847">
    <property type="entry name" value="Methyltransf_31"/>
    <property type="match status" value="1"/>
</dbReference>
<evidence type="ECO:0000256" key="2">
    <source>
        <dbReference type="ARBA" id="ARBA00022679"/>
    </source>
</evidence>
<dbReference type="InterPro" id="IPR025714">
    <property type="entry name" value="Methyltranfer_dom"/>
</dbReference>